<dbReference type="OrthoDB" id="9806127at2"/>
<feature type="transmembrane region" description="Helical" evidence="11">
    <location>
        <begin position="267"/>
        <end position="294"/>
    </location>
</feature>
<feature type="domain" description="ABC transmembrane type-1" evidence="13">
    <location>
        <begin position="30"/>
        <end position="331"/>
    </location>
</feature>
<dbReference type="GO" id="GO:0005886">
    <property type="term" value="C:plasma membrane"/>
    <property type="evidence" value="ECO:0007669"/>
    <property type="project" value="UniProtKB-SubCell"/>
</dbReference>
<keyword evidence="3" id="KW-1003">Cell membrane</keyword>
<dbReference type="SMART" id="SM00382">
    <property type="entry name" value="AAA"/>
    <property type="match status" value="1"/>
</dbReference>
<feature type="transmembrane region" description="Helical" evidence="11">
    <location>
        <begin position="168"/>
        <end position="184"/>
    </location>
</feature>
<evidence type="ECO:0000256" key="3">
    <source>
        <dbReference type="ARBA" id="ARBA00022475"/>
    </source>
</evidence>
<dbReference type="InterPro" id="IPR011527">
    <property type="entry name" value="ABC1_TM_dom"/>
</dbReference>
<comment type="caution">
    <text evidence="14">The sequence shown here is derived from an EMBL/GenBank/DDBJ whole genome shotgun (WGS) entry which is preliminary data.</text>
</comment>
<evidence type="ECO:0000256" key="11">
    <source>
        <dbReference type="SAM" id="Phobius"/>
    </source>
</evidence>
<dbReference type="SUPFAM" id="SSF52540">
    <property type="entry name" value="P-loop containing nucleoside triphosphate hydrolases"/>
    <property type="match status" value="1"/>
</dbReference>
<dbReference type="PROSITE" id="PS00211">
    <property type="entry name" value="ABC_TRANSPORTER_1"/>
    <property type="match status" value="1"/>
</dbReference>
<evidence type="ECO:0000313" key="14">
    <source>
        <dbReference type="EMBL" id="ROS00283.1"/>
    </source>
</evidence>
<dbReference type="RefSeq" id="WP_123713251.1">
    <property type="nucleotide sequence ID" value="NZ_RKHR01000005.1"/>
</dbReference>
<dbReference type="InterPro" id="IPR003439">
    <property type="entry name" value="ABC_transporter-like_ATP-bd"/>
</dbReference>
<keyword evidence="8 11" id="KW-1133">Transmembrane helix</keyword>
<evidence type="ECO:0000256" key="1">
    <source>
        <dbReference type="ARBA" id="ARBA00004651"/>
    </source>
</evidence>
<dbReference type="InterPro" id="IPR036640">
    <property type="entry name" value="ABC1_TM_sf"/>
</dbReference>
<dbReference type="Gene3D" id="3.40.50.300">
    <property type="entry name" value="P-loop containing nucleotide triphosphate hydrolases"/>
    <property type="match status" value="1"/>
</dbReference>
<feature type="transmembrane region" description="Helical" evidence="11">
    <location>
        <begin position="190"/>
        <end position="209"/>
    </location>
</feature>
<dbReference type="GO" id="GO:0034040">
    <property type="term" value="F:ATPase-coupled lipid transmembrane transporter activity"/>
    <property type="evidence" value="ECO:0007669"/>
    <property type="project" value="InterPro"/>
</dbReference>
<dbReference type="Gene3D" id="1.20.1560.10">
    <property type="entry name" value="ABC transporter type 1, transmembrane domain"/>
    <property type="match status" value="1"/>
</dbReference>
<dbReference type="GO" id="GO:0005524">
    <property type="term" value="F:ATP binding"/>
    <property type="evidence" value="ECO:0007669"/>
    <property type="project" value="UniProtKB-KW"/>
</dbReference>
<keyword evidence="7" id="KW-1278">Translocase</keyword>
<dbReference type="PROSITE" id="PS50893">
    <property type="entry name" value="ABC_TRANSPORTER_2"/>
    <property type="match status" value="1"/>
</dbReference>
<dbReference type="CDD" id="cd18552">
    <property type="entry name" value="ABC_6TM_MsbA_like"/>
    <property type="match status" value="1"/>
</dbReference>
<reference evidence="14 15" key="1">
    <citation type="submission" date="2018-11" db="EMBL/GenBank/DDBJ databases">
        <title>Genomic Encyclopedia of Type Strains, Phase IV (KMG-IV): sequencing the most valuable type-strain genomes for metagenomic binning, comparative biology and taxonomic classification.</title>
        <authorList>
            <person name="Goeker M."/>
        </authorList>
    </citation>
    <scope>NUCLEOTIDE SEQUENCE [LARGE SCALE GENOMIC DNA]</scope>
    <source>
        <strain evidence="14 15">DSM 100316</strain>
    </source>
</reference>
<feature type="transmembrane region" description="Helical" evidence="11">
    <location>
        <begin position="21"/>
        <end position="39"/>
    </location>
</feature>
<dbReference type="InterPro" id="IPR017871">
    <property type="entry name" value="ABC_transporter-like_CS"/>
</dbReference>
<keyword evidence="4 11" id="KW-0812">Transmembrane</keyword>
<dbReference type="PANTHER" id="PTHR24221:SF654">
    <property type="entry name" value="ATP-BINDING CASSETTE SUB-FAMILY B MEMBER 6"/>
    <property type="match status" value="1"/>
</dbReference>
<evidence type="ECO:0000256" key="9">
    <source>
        <dbReference type="ARBA" id="ARBA00023055"/>
    </source>
</evidence>
<gene>
    <name evidence="14" type="ORF">EDC56_2929</name>
</gene>
<evidence type="ECO:0000256" key="5">
    <source>
        <dbReference type="ARBA" id="ARBA00022741"/>
    </source>
</evidence>
<dbReference type="InterPro" id="IPR011917">
    <property type="entry name" value="ABC_transpr_lipidA"/>
</dbReference>
<dbReference type="PANTHER" id="PTHR24221">
    <property type="entry name" value="ATP-BINDING CASSETTE SUB-FAMILY B"/>
    <property type="match status" value="1"/>
</dbReference>
<keyword evidence="6 14" id="KW-0067">ATP-binding</keyword>
<protein>
    <submittedName>
        <fullName evidence="14">Subfamily B ATP-binding cassette protein MsbA</fullName>
    </submittedName>
</protein>
<evidence type="ECO:0000256" key="7">
    <source>
        <dbReference type="ARBA" id="ARBA00022967"/>
    </source>
</evidence>
<dbReference type="GO" id="GO:0140359">
    <property type="term" value="F:ABC-type transporter activity"/>
    <property type="evidence" value="ECO:0007669"/>
    <property type="project" value="InterPro"/>
</dbReference>
<evidence type="ECO:0000256" key="4">
    <source>
        <dbReference type="ARBA" id="ARBA00022692"/>
    </source>
</evidence>
<keyword evidence="9" id="KW-0445">Lipid transport</keyword>
<evidence type="ECO:0000313" key="15">
    <source>
        <dbReference type="Proteomes" id="UP000275394"/>
    </source>
</evidence>
<organism evidence="14 15">
    <name type="scientific">Sinobacterium caligoides</name>
    <dbReference type="NCBI Taxonomy" id="933926"/>
    <lineage>
        <taxon>Bacteria</taxon>
        <taxon>Pseudomonadati</taxon>
        <taxon>Pseudomonadota</taxon>
        <taxon>Gammaproteobacteria</taxon>
        <taxon>Cellvibrionales</taxon>
        <taxon>Spongiibacteraceae</taxon>
        <taxon>Sinobacterium</taxon>
    </lineage>
</organism>
<feature type="domain" description="ABC transporter" evidence="12">
    <location>
        <begin position="363"/>
        <end position="598"/>
    </location>
</feature>
<accession>A0A3N2DKF7</accession>
<evidence type="ECO:0000256" key="8">
    <source>
        <dbReference type="ARBA" id="ARBA00022989"/>
    </source>
</evidence>
<dbReference type="NCBIfam" id="TIGR02203">
    <property type="entry name" value="MsbA_lipidA"/>
    <property type="match status" value="1"/>
</dbReference>
<comment type="subcellular location">
    <subcellularLocation>
        <location evidence="1">Cell membrane</location>
        <topology evidence="1">Multi-pass membrane protein</topology>
    </subcellularLocation>
</comment>
<dbReference type="AlphaFoldDB" id="A0A3N2DKF7"/>
<evidence type="ECO:0000259" key="13">
    <source>
        <dbReference type="PROSITE" id="PS50929"/>
    </source>
</evidence>
<keyword evidence="15" id="KW-1185">Reference proteome</keyword>
<name>A0A3N2DKF7_9GAMM</name>
<dbReference type="SUPFAM" id="SSF90123">
    <property type="entry name" value="ABC transporter transmembrane region"/>
    <property type="match status" value="1"/>
</dbReference>
<dbReference type="GO" id="GO:0016887">
    <property type="term" value="F:ATP hydrolysis activity"/>
    <property type="evidence" value="ECO:0007669"/>
    <property type="project" value="InterPro"/>
</dbReference>
<sequence>MSNNSVKKASDWATYRRLLSNLGALKTPFIVSIVGYFLYSSSQVLVADWTGFIIDSLGGAPASQKGLISQLYEWLFGAVELTTGQRHMIVAAVAVPLACIRGVGFFLGNYWLSFVSLNIVHRMRMQVYNKMLRVPAYYYDEHSTGQMITKVTYHTGQVTTAATDSIKVVVREGLFVIGLLAYIFHLNWRLSLIFLCVAPVLGLFINYVGKRLRKISRKIQGSVGNITEVCTETISGYKEVRLYGEKAVEEERFRDASWYNTKQSLKLSFFSAISSPVVQILLWSAMAVIVWLALGMFETGTAGDFVAYVGAAGMLAKPIRQLTEVYSQIQRGLAACDELYEFIDSDVEVDTGQFSPAKVEGKIEFRNLYFAYRNGDKDVVRDISFTVEAGQTVAIVGLSGSGKSTLINLLTRFYDYERGQILLDDVDIREYSLVNLRQHIAMVNQHSVLFNDSIYNNIAYGSPGVEADDIHRAAEMAHADEFIARLDRGLQTEVGEDGSLLSGGQKQRIAIARAVVKDAPVLIFDEATASLDNKSEAHIQQAMEAVMANRTTLVIAHRLSTIENSDCIIVMEEGDIIERGAHHELMANNGRYSQLYDRRFSESES</sequence>
<dbReference type="Pfam" id="PF00005">
    <property type="entry name" value="ABC_tran"/>
    <property type="match status" value="1"/>
</dbReference>
<dbReference type="InterPro" id="IPR039421">
    <property type="entry name" value="Type_1_exporter"/>
</dbReference>
<keyword evidence="5" id="KW-0547">Nucleotide-binding</keyword>
<dbReference type="InterPro" id="IPR027417">
    <property type="entry name" value="P-loop_NTPase"/>
</dbReference>
<keyword evidence="2" id="KW-0813">Transport</keyword>
<proteinExistence type="predicted"/>
<evidence type="ECO:0000256" key="10">
    <source>
        <dbReference type="ARBA" id="ARBA00023136"/>
    </source>
</evidence>
<evidence type="ECO:0000256" key="2">
    <source>
        <dbReference type="ARBA" id="ARBA00022448"/>
    </source>
</evidence>
<keyword evidence="10 11" id="KW-0472">Membrane</keyword>
<dbReference type="Proteomes" id="UP000275394">
    <property type="component" value="Unassembled WGS sequence"/>
</dbReference>
<dbReference type="PROSITE" id="PS50929">
    <property type="entry name" value="ABC_TM1F"/>
    <property type="match status" value="1"/>
</dbReference>
<evidence type="ECO:0000259" key="12">
    <source>
        <dbReference type="PROSITE" id="PS50893"/>
    </source>
</evidence>
<dbReference type="Pfam" id="PF00664">
    <property type="entry name" value="ABC_membrane"/>
    <property type="match status" value="1"/>
</dbReference>
<feature type="transmembrane region" description="Helical" evidence="11">
    <location>
        <begin position="89"/>
        <end position="120"/>
    </location>
</feature>
<dbReference type="FunFam" id="3.40.50.300:FF:000287">
    <property type="entry name" value="Multidrug ABC transporter ATP-binding protein"/>
    <property type="match status" value="1"/>
</dbReference>
<evidence type="ECO:0000256" key="6">
    <source>
        <dbReference type="ARBA" id="ARBA00022840"/>
    </source>
</evidence>
<dbReference type="InterPro" id="IPR003593">
    <property type="entry name" value="AAA+_ATPase"/>
</dbReference>
<dbReference type="EMBL" id="RKHR01000005">
    <property type="protein sequence ID" value="ROS00283.1"/>
    <property type="molecule type" value="Genomic_DNA"/>
</dbReference>